<protein>
    <recommendedName>
        <fullName evidence="1">KIB1-4 beta-propeller domain-containing protein</fullName>
    </recommendedName>
</protein>
<comment type="caution">
    <text evidence="2">The sequence shown here is derived from an EMBL/GenBank/DDBJ whole genome shotgun (WGS) entry which is preliminary data.</text>
</comment>
<dbReference type="PANTHER" id="PTHR33110:SF148">
    <property type="entry name" value="F-BOX DOMAIN-CONTAINING PROTEIN"/>
    <property type="match status" value="1"/>
</dbReference>
<sequence length="142" mass="16299">MENRAELPFDLLVLIAKRVKVMEDFTAFGAVCTWWRAAASKENFDVLAPQVPLLMLGVKDDFDYLSKQKVSPIFLPEARGEKCFPTEGWLCTIADTIKGREMNLLHPFSNTQVQLPPLKCLWEILVVHYYFYLAFWPGGDLN</sequence>
<dbReference type="EMBL" id="JAVYJV010000014">
    <property type="protein sequence ID" value="KAK4354950.1"/>
    <property type="molecule type" value="Genomic_DNA"/>
</dbReference>
<feature type="domain" description="KIB1-4 beta-propeller" evidence="1">
    <location>
        <begin position="65"/>
        <end position="125"/>
    </location>
</feature>
<evidence type="ECO:0000259" key="1">
    <source>
        <dbReference type="Pfam" id="PF03478"/>
    </source>
</evidence>
<dbReference type="Proteomes" id="UP001291623">
    <property type="component" value="Unassembled WGS sequence"/>
</dbReference>
<dbReference type="PANTHER" id="PTHR33110">
    <property type="entry name" value="F-BOX/KELCH-REPEAT PROTEIN-RELATED"/>
    <property type="match status" value="1"/>
</dbReference>
<name>A0AAE1RM95_9SOLA</name>
<proteinExistence type="predicted"/>
<evidence type="ECO:0000313" key="2">
    <source>
        <dbReference type="EMBL" id="KAK4354950.1"/>
    </source>
</evidence>
<dbReference type="Pfam" id="PF03478">
    <property type="entry name" value="Beta-prop_KIB1-4"/>
    <property type="match status" value="1"/>
</dbReference>
<evidence type="ECO:0000313" key="3">
    <source>
        <dbReference type="Proteomes" id="UP001291623"/>
    </source>
</evidence>
<reference evidence="2" key="1">
    <citation type="submission" date="2023-12" db="EMBL/GenBank/DDBJ databases">
        <title>Genome assembly of Anisodus tanguticus.</title>
        <authorList>
            <person name="Wang Y.-J."/>
        </authorList>
    </citation>
    <scope>NUCLEOTIDE SEQUENCE</scope>
    <source>
        <strain evidence="2">KB-2021</strain>
        <tissue evidence="2">Leaf</tissue>
    </source>
</reference>
<organism evidence="2 3">
    <name type="scientific">Anisodus tanguticus</name>
    <dbReference type="NCBI Taxonomy" id="243964"/>
    <lineage>
        <taxon>Eukaryota</taxon>
        <taxon>Viridiplantae</taxon>
        <taxon>Streptophyta</taxon>
        <taxon>Embryophyta</taxon>
        <taxon>Tracheophyta</taxon>
        <taxon>Spermatophyta</taxon>
        <taxon>Magnoliopsida</taxon>
        <taxon>eudicotyledons</taxon>
        <taxon>Gunneridae</taxon>
        <taxon>Pentapetalae</taxon>
        <taxon>asterids</taxon>
        <taxon>lamiids</taxon>
        <taxon>Solanales</taxon>
        <taxon>Solanaceae</taxon>
        <taxon>Solanoideae</taxon>
        <taxon>Hyoscyameae</taxon>
        <taxon>Anisodus</taxon>
    </lineage>
</organism>
<accession>A0AAE1RM95</accession>
<dbReference type="InterPro" id="IPR005174">
    <property type="entry name" value="KIB1-4_b-propeller"/>
</dbReference>
<keyword evidence="3" id="KW-1185">Reference proteome</keyword>
<gene>
    <name evidence="2" type="ORF">RND71_027144</name>
</gene>
<dbReference type="AlphaFoldDB" id="A0AAE1RM95"/>